<comment type="caution">
    <text evidence="1">The sequence shown here is derived from an EMBL/GenBank/DDBJ whole genome shotgun (WGS) entry which is preliminary data.</text>
</comment>
<evidence type="ECO:0000313" key="1">
    <source>
        <dbReference type="EMBL" id="OPE55380.1"/>
    </source>
</evidence>
<reference evidence="1 3" key="1">
    <citation type="submission" date="2016-09" db="EMBL/GenBank/DDBJ databases">
        <title>genome sequences of unsequenced Mycobacteria.</title>
        <authorList>
            <person name="Greninger A.L."/>
            <person name="Jerome K.R."/>
            <person name="Mcnair B."/>
            <person name="Wallis C."/>
            <person name="Fang F."/>
        </authorList>
    </citation>
    <scope>NUCLEOTIDE SEQUENCE [LARGE SCALE GENOMIC DNA]</scope>
    <source>
        <strain evidence="1 3">BM1</strain>
    </source>
</reference>
<keyword evidence="4" id="KW-1185">Reference proteome</keyword>
<dbReference type="GO" id="GO:0008168">
    <property type="term" value="F:methyltransferase activity"/>
    <property type="evidence" value="ECO:0007669"/>
    <property type="project" value="UniProtKB-KW"/>
</dbReference>
<keyword evidence="2" id="KW-0489">Methyltransferase</keyword>
<dbReference type="EMBL" id="PDCR01000034">
    <property type="protein sequence ID" value="PEG52246.1"/>
    <property type="molecule type" value="Genomic_DNA"/>
</dbReference>
<dbReference type="GO" id="GO:0032259">
    <property type="term" value="P:methylation"/>
    <property type="evidence" value="ECO:0007669"/>
    <property type="project" value="UniProtKB-KW"/>
</dbReference>
<evidence type="ECO:0000313" key="3">
    <source>
        <dbReference type="Proteomes" id="UP000191039"/>
    </source>
</evidence>
<dbReference type="PANTHER" id="PTHR43861">
    <property type="entry name" value="TRANS-ACONITATE 2-METHYLTRANSFERASE-RELATED"/>
    <property type="match status" value="1"/>
</dbReference>
<protein>
    <submittedName>
        <fullName evidence="2">Class I SAM-dependent methyltransferase</fullName>
    </submittedName>
</protein>
<keyword evidence="2" id="KW-0808">Transferase</keyword>
<evidence type="ECO:0000313" key="4">
    <source>
        <dbReference type="Proteomes" id="UP000220340"/>
    </source>
</evidence>
<dbReference type="Proteomes" id="UP000191039">
    <property type="component" value="Unassembled WGS sequence"/>
</dbReference>
<name>A0A1T3WNE3_9MYCO</name>
<dbReference type="CDD" id="cd02440">
    <property type="entry name" value="AdoMet_MTases"/>
    <property type="match status" value="1"/>
</dbReference>
<organism evidence="1 3">
    <name type="scientific">Mycolicibacterium diernhoferi</name>
    <dbReference type="NCBI Taxonomy" id="1801"/>
    <lineage>
        <taxon>Bacteria</taxon>
        <taxon>Bacillati</taxon>
        <taxon>Actinomycetota</taxon>
        <taxon>Actinomycetes</taxon>
        <taxon>Mycobacteriales</taxon>
        <taxon>Mycobacteriaceae</taxon>
        <taxon>Mycolicibacterium</taxon>
    </lineage>
</organism>
<dbReference type="SUPFAM" id="SSF53335">
    <property type="entry name" value="S-adenosyl-L-methionine-dependent methyltransferases"/>
    <property type="match status" value="1"/>
</dbReference>
<proteinExistence type="predicted"/>
<accession>A0A1T3WNE3</accession>
<reference evidence="2 4" key="2">
    <citation type="submission" date="2017-10" db="EMBL/GenBank/DDBJ databases">
        <title>The new phylogeny of genus Mycobacterium.</title>
        <authorList>
            <person name="Tortoli E."/>
            <person name="Trovato A."/>
            <person name="Cirillo D.M."/>
        </authorList>
    </citation>
    <scope>NUCLEOTIDE SEQUENCE [LARGE SCALE GENOMIC DNA]</scope>
    <source>
        <strain evidence="2 4">IP141170001</strain>
    </source>
</reference>
<dbReference type="OrthoDB" id="5174037at2"/>
<dbReference type="Gene3D" id="3.40.50.150">
    <property type="entry name" value="Vaccinia Virus protein VP39"/>
    <property type="match status" value="1"/>
</dbReference>
<dbReference type="Pfam" id="PF13489">
    <property type="entry name" value="Methyltransf_23"/>
    <property type="match status" value="1"/>
</dbReference>
<dbReference type="EMBL" id="MIJD01000034">
    <property type="protein sequence ID" value="OPE55380.1"/>
    <property type="molecule type" value="Genomic_DNA"/>
</dbReference>
<dbReference type="InterPro" id="IPR029063">
    <property type="entry name" value="SAM-dependent_MTases_sf"/>
</dbReference>
<dbReference type="AlphaFoldDB" id="A0A1T3WNE3"/>
<evidence type="ECO:0000313" key="2">
    <source>
        <dbReference type="EMBL" id="PEG52246.1"/>
    </source>
</evidence>
<sequence length="251" mass="28135">MALKDTWQQTKFSINGATITASKDANELAPSSRIVASLVADFYQRTLPKWVSGDLVDLGCGKAPLLGAYREHCSSIVLADWANSLHENPLLDIVIDLNKPLQAFENESFDVVVLSDVLEHIAEPSNLLSEISRILKPGGRLILNVPFLYQLHETPHDYFRYTQYALDRLIEKAGLEVKELVPLGGWLEVMADLWSKLLLHARLSILVPALHRLVMAVRKTPVGRRFTDKTSRVFPIGYGLVAVKVQRLEEI</sequence>
<gene>
    <name evidence="1" type="ORF">BV510_05380</name>
    <name evidence="2" type="ORF">CRI78_22245</name>
</gene>
<dbReference type="Proteomes" id="UP000220340">
    <property type="component" value="Unassembled WGS sequence"/>
</dbReference>